<accession>A0ABQ6F9Q1</accession>
<dbReference type="EMBL" id="BSPX01000006">
    <property type="protein sequence ID" value="GLT21305.1"/>
    <property type="molecule type" value="Genomic_DNA"/>
</dbReference>
<organism evidence="1 2">
    <name type="scientific">Zoogloea oryzae</name>
    <dbReference type="NCBI Taxonomy" id="310767"/>
    <lineage>
        <taxon>Bacteria</taxon>
        <taxon>Pseudomonadati</taxon>
        <taxon>Pseudomonadota</taxon>
        <taxon>Betaproteobacteria</taxon>
        <taxon>Rhodocyclales</taxon>
        <taxon>Zoogloeaceae</taxon>
        <taxon>Zoogloea</taxon>
    </lineage>
</organism>
<keyword evidence="2" id="KW-1185">Reference proteome</keyword>
<evidence type="ECO:0000313" key="2">
    <source>
        <dbReference type="Proteomes" id="UP001157167"/>
    </source>
</evidence>
<protein>
    <recommendedName>
        <fullName evidence="3">Motility protein</fullName>
    </recommendedName>
</protein>
<sequence length="62" mass="6504">MNIASVATTSQVQPQDTVSLVMLRKQLDLQQANAAQLIATLPEPVAAPDPTATIGGRINTYA</sequence>
<gene>
    <name evidence="1" type="ORF">GCM10007933_07570</name>
</gene>
<dbReference type="Pfam" id="PF14070">
    <property type="entry name" value="YjfB_motility"/>
    <property type="match status" value="1"/>
</dbReference>
<dbReference type="Proteomes" id="UP001157167">
    <property type="component" value="Unassembled WGS sequence"/>
</dbReference>
<evidence type="ECO:0000313" key="1">
    <source>
        <dbReference type="EMBL" id="GLT21305.1"/>
    </source>
</evidence>
<dbReference type="RefSeq" id="WP_153162963.1">
    <property type="nucleotide sequence ID" value="NZ_BSPX01000006.1"/>
</dbReference>
<reference evidence="2" key="1">
    <citation type="journal article" date="2019" name="Int. J. Syst. Evol. Microbiol.">
        <title>The Global Catalogue of Microorganisms (GCM) 10K type strain sequencing project: providing services to taxonomists for standard genome sequencing and annotation.</title>
        <authorList>
            <consortium name="The Broad Institute Genomics Platform"/>
            <consortium name="The Broad Institute Genome Sequencing Center for Infectious Disease"/>
            <person name="Wu L."/>
            <person name="Ma J."/>
        </authorList>
    </citation>
    <scope>NUCLEOTIDE SEQUENCE [LARGE SCALE GENOMIC DNA]</scope>
    <source>
        <strain evidence="2">NBRC 102407</strain>
    </source>
</reference>
<proteinExistence type="predicted"/>
<evidence type="ECO:0008006" key="3">
    <source>
        <dbReference type="Google" id="ProtNLM"/>
    </source>
</evidence>
<dbReference type="InterPro" id="IPR025906">
    <property type="entry name" value="YjfB_motility"/>
</dbReference>
<name>A0ABQ6F9Q1_9RHOO</name>
<comment type="caution">
    <text evidence="1">The sequence shown here is derived from an EMBL/GenBank/DDBJ whole genome shotgun (WGS) entry which is preliminary data.</text>
</comment>